<evidence type="ECO:0000313" key="4">
    <source>
        <dbReference type="Proteomes" id="UP000319094"/>
    </source>
</evidence>
<accession>A0A542Y7N1</accession>
<reference evidence="3 4" key="1">
    <citation type="submission" date="2019-06" db="EMBL/GenBank/DDBJ databases">
        <title>Sequencing the genomes of 1000 actinobacteria strains.</title>
        <authorList>
            <person name="Klenk H.-P."/>
        </authorList>
    </citation>
    <scope>NUCLEOTIDE SEQUENCE [LARGE SCALE GENOMIC DNA]</scope>
    <source>
        <strain evidence="3 4">DSM 8803</strain>
    </source>
</reference>
<dbReference type="Gene3D" id="3.40.630.30">
    <property type="match status" value="1"/>
</dbReference>
<dbReference type="PROSITE" id="PS51186">
    <property type="entry name" value="GNAT"/>
    <property type="match status" value="1"/>
</dbReference>
<protein>
    <submittedName>
        <fullName evidence="3">ElaA protein</fullName>
    </submittedName>
</protein>
<feature type="region of interest" description="Disordered" evidence="1">
    <location>
        <begin position="63"/>
        <end position="84"/>
    </location>
</feature>
<evidence type="ECO:0000313" key="3">
    <source>
        <dbReference type="EMBL" id="TQL44123.1"/>
    </source>
</evidence>
<feature type="compositionally biased region" description="Polar residues" evidence="1">
    <location>
        <begin position="66"/>
        <end position="75"/>
    </location>
</feature>
<feature type="domain" description="N-acetyltransferase" evidence="2">
    <location>
        <begin position="14"/>
        <end position="172"/>
    </location>
</feature>
<evidence type="ECO:0000259" key="2">
    <source>
        <dbReference type="PROSITE" id="PS51186"/>
    </source>
</evidence>
<dbReference type="CDD" id="cd04301">
    <property type="entry name" value="NAT_SF"/>
    <property type="match status" value="1"/>
</dbReference>
<dbReference type="Pfam" id="PF13673">
    <property type="entry name" value="Acetyltransf_10"/>
    <property type="match status" value="1"/>
</dbReference>
<dbReference type="Proteomes" id="UP000319094">
    <property type="component" value="Unassembled WGS sequence"/>
</dbReference>
<dbReference type="RefSeq" id="WP_141887342.1">
    <property type="nucleotide sequence ID" value="NZ_BAAAUY010000011.1"/>
</dbReference>
<proteinExistence type="predicted"/>
<keyword evidence="4" id="KW-1185">Reference proteome</keyword>
<gene>
    <name evidence="3" type="ORF">FB468_2170</name>
</gene>
<sequence>MPTLPPEYTVHAARGLDQLPVRTFHDIAKLRQEVFVVEQDCVYLDLDGRDLEPTTEQFWVAFSPGDGSTQSSSTPGKRARSGSDVAATLRVLDESATEPGLRAIGRVVTSPEHRGKSLAAALVEAVIAAHGDVPLYLEAQSHLTGWYARFGFEVAGDEFIEDGIPHTPMRRN</sequence>
<evidence type="ECO:0000256" key="1">
    <source>
        <dbReference type="SAM" id="MobiDB-lite"/>
    </source>
</evidence>
<organism evidence="3 4">
    <name type="scientific">Leucobacter komagatae</name>
    <dbReference type="NCBI Taxonomy" id="55969"/>
    <lineage>
        <taxon>Bacteria</taxon>
        <taxon>Bacillati</taxon>
        <taxon>Actinomycetota</taxon>
        <taxon>Actinomycetes</taxon>
        <taxon>Micrococcales</taxon>
        <taxon>Microbacteriaceae</taxon>
        <taxon>Leucobacter</taxon>
    </lineage>
</organism>
<comment type="caution">
    <text evidence="3">The sequence shown here is derived from an EMBL/GenBank/DDBJ whole genome shotgun (WGS) entry which is preliminary data.</text>
</comment>
<name>A0A542Y7N1_9MICO</name>
<dbReference type="EMBL" id="VFON01000001">
    <property type="protein sequence ID" value="TQL44123.1"/>
    <property type="molecule type" value="Genomic_DNA"/>
</dbReference>
<dbReference type="InterPro" id="IPR016181">
    <property type="entry name" value="Acyl_CoA_acyltransferase"/>
</dbReference>
<dbReference type="AlphaFoldDB" id="A0A542Y7N1"/>
<dbReference type="GO" id="GO:0016747">
    <property type="term" value="F:acyltransferase activity, transferring groups other than amino-acyl groups"/>
    <property type="evidence" value="ECO:0007669"/>
    <property type="project" value="InterPro"/>
</dbReference>
<dbReference type="SUPFAM" id="SSF55729">
    <property type="entry name" value="Acyl-CoA N-acyltransferases (Nat)"/>
    <property type="match status" value="1"/>
</dbReference>
<dbReference type="OrthoDB" id="9796171at2"/>
<dbReference type="InterPro" id="IPR000182">
    <property type="entry name" value="GNAT_dom"/>
</dbReference>